<dbReference type="InterPro" id="IPR050727">
    <property type="entry name" value="GH43_arabinanases"/>
</dbReference>
<keyword evidence="8" id="KW-1185">Reference proteome</keyword>
<reference evidence="7 8" key="1">
    <citation type="submission" date="2016-06" db="EMBL/GenBank/DDBJ databases">
        <title>Three novel species with peptidoglycan cell walls form the new genus Lacunisphaera gen. nov. in the family Opitutaceae of the verrucomicrobial subdivision 4.</title>
        <authorList>
            <person name="Rast P."/>
            <person name="Gloeckner I."/>
            <person name="Jogler M."/>
            <person name="Boedeker C."/>
            <person name="Jeske O."/>
            <person name="Wiegand S."/>
            <person name="Reinhardt R."/>
            <person name="Schumann P."/>
            <person name="Rohde M."/>
            <person name="Spring S."/>
            <person name="Gloeckner F.O."/>
            <person name="Jogler C."/>
        </authorList>
    </citation>
    <scope>NUCLEOTIDE SEQUENCE [LARGE SCALE GENOMIC DNA]</scope>
    <source>
        <strain evidence="7 8">IG16b</strain>
    </source>
</reference>
<organism evidence="7 8">
    <name type="scientific">Lacunisphaera limnophila</name>
    <dbReference type="NCBI Taxonomy" id="1838286"/>
    <lineage>
        <taxon>Bacteria</taxon>
        <taxon>Pseudomonadati</taxon>
        <taxon>Verrucomicrobiota</taxon>
        <taxon>Opitutia</taxon>
        <taxon>Opitutales</taxon>
        <taxon>Opitutaceae</taxon>
        <taxon>Lacunisphaera</taxon>
    </lineage>
</organism>
<gene>
    <name evidence="7" type="ORF">Verru16b_01289</name>
</gene>
<protein>
    <submittedName>
        <fullName evidence="7">Glycosyl hydrolases family 43</fullName>
    </submittedName>
</protein>
<dbReference type="PANTHER" id="PTHR43301:SF3">
    <property type="entry name" value="ARABINAN ENDO-1,5-ALPHA-L-ARABINOSIDASE A-RELATED"/>
    <property type="match status" value="1"/>
</dbReference>
<evidence type="ECO:0000256" key="1">
    <source>
        <dbReference type="ARBA" id="ARBA00004834"/>
    </source>
</evidence>
<dbReference type="KEGG" id="obg:Verru16b_01289"/>
<evidence type="ECO:0000256" key="6">
    <source>
        <dbReference type="SAM" id="SignalP"/>
    </source>
</evidence>
<dbReference type="InterPro" id="IPR006710">
    <property type="entry name" value="Glyco_hydro_43"/>
</dbReference>
<dbReference type="OrthoDB" id="9763933at2"/>
<proteinExistence type="inferred from homology"/>
<dbReference type="GO" id="GO:0005975">
    <property type="term" value="P:carbohydrate metabolic process"/>
    <property type="evidence" value="ECO:0007669"/>
    <property type="project" value="InterPro"/>
</dbReference>
<evidence type="ECO:0000313" key="7">
    <source>
        <dbReference type="EMBL" id="AOS44228.1"/>
    </source>
</evidence>
<dbReference type="EMBL" id="CP016094">
    <property type="protein sequence ID" value="AOS44228.1"/>
    <property type="molecule type" value="Genomic_DNA"/>
</dbReference>
<evidence type="ECO:0000256" key="2">
    <source>
        <dbReference type="ARBA" id="ARBA00009865"/>
    </source>
</evidence>
<evidence type="ECO:0000256" key="3">
    <source>
        <dbReference type="ARBA" id="ARBA00022801"/>
    </source>
</evidence>
<evidence type="ECO:0000313" key="8">
    <source>
        <dbReference type="Proteomes" id="UP000095228"/>
    </source>
</evidence>
<sequence length="340" mass="37780">MPATLPRLIRLVTLAAALAGVSGAAATTRAEVRIRDPFVLPEPATQTYYIYGTTTAGIFDGGIKRKAVMVFQSKDLEHWSDPVPVWEVPADHWGRETVWAPEVHAYRGKYYLFVTITSKDTLPTPAGRPQNVKRGTEILVADSPLGPFQPLGTGPQTPPDWMALDGSLWVEDGVPYMVFCHEWAQITDGSFDIVQLSDDLALAVGDPKLLFSASEGPWVRCRGDIGELYQGKRYHAYVSDGNWLHRTKDGTLLMLWSSYGPTKYAVGIARSSSGSVFGPWEQLPEPLWSDDGGHPTVFKTFDDRLVMVIHQPNRKVERARFFELEDLGHTLRLKGELGAR</sequence>
<dbReference type="STRING" id="1838286.Verru16b_01289"/>
<keyword evidence="6" id="KW-0732">Signal</keyword>
<feature type="signal peptide" evidence="6">
    <location>
        <begin position="1"/>
        <end position="26"/>
    </location>
</feature>
<dbReference type="RefSeq" id="WP_083270150.1">
    <property type="nucleotide sequence ID" value="NZ_CP016094.1"/>
</dbReference>
<name>A0A1D8ATK7_9BACT</name>
<comment type="pathway">
    <text evidence="1">Glycan metabolism; L-arabinan degradation.</text>
</comment>
<comment type="similarity">
    <text evidence="2 5">Belongs to the glycosyl hydrolase 43 family.</text>
</comment>
<dbReference type="GO" id="GO:0004553">
    <property type="term" value="F:hydrolase activity, hydrolyzing O-glycosyl compounds"/>
    <property type="evidence" value="ECO:0007669"/>
    <property type="project" value="InterPro"/>
</dbReference>
<feature type="chain" id="PRO_5009105143" evidence="6">
    <location>
        <begin position="27"/>
        <end position="340"/>
    </location>
</feature>
<evidence type="ECO:0000256" key="4">
    <source>
        <dbReference type="ARBA" id="ARBA00023295"/>
    </source>
</evidence>
<evidence type="ECO:0000256" key="5">
    <source>
        <dbReference type="RuleBase" id="RU361187"/>
    </source>
</evidence>
<dbReference type="CDD" id="cd08981">
    <property type="entry name" value="GH43_Bt1873-like"/>
    <property type="match status" value="1"/>
</dbReference>
<dbReference type="InterPro" id="IPR023296">
    <property type="entry name" value="Glyco_hydro_beta-prop_sf"/>
</dbReference>
<accession>A0A1D8ATK7</accession>
<dbReference type="AlphaFoldDB" id="A0A1D8ATK7"/>
<dbReference type="Gene3D" id="2.115.10.20">
    <property type="entry name" value="Glycosyl hydrolase domain, family 43"/>
    <property type="match status" value="1"/>
</dbReference>
<keyword evidence="3 5" id="KW-0378">Hydrolase</keyword>
<keyword evidence="4 5" id="KW-0326">Glycosidase</keyword>
<dbReference type="Proteomes" id="UP000095228">
    <property type="component" value="Chromosome"/>
</dbReference>
<dbReference type="SUPFAM" id="SSF75005">
    <property type="entry name" value="Arabinanase/levansucrase/invertase"/>
    <property type="match status" value="1"/>
</dbReference>
<dbReference type="PANTHER" id="PTHR43301">
    <property type="entry name" value="ARABINAN ENDO-1,5-ALPHA-L-ARABINOSIDASE"/>
    <property type="match status" value="1"/>
</dbReference>
<dbReference type="Pfam" id="PF04616">
    <property type="entry name" value="Glyco_hydro_43"/>
    <property type="match status" value="1"/>
</dbReference>